<evidence type="ECO:0000313" key="2">
    <source>
        <dbReference type="EMBL" id="GAA5165303.1"/>
    </source>
</evidence>
<keyword evidence="1" id="KW-0472">Membrane</keyword>
<evidence type="ECO:0000313" key="3">
    <source>
        <dbReference type="Proteomes" id="UP001428817"/>
    </source>
</evidence>
<organism evidence="2 3">
    <name type="scientific">Pseudonocardia eucalypti</name>
    <dbReference type="NCBI Taxonomy" id="648755"/>
    <lineage>
        <taxon>Bacteria</taxon>
        <taxon>Bacillati</taxon>
        <taxon>Actinomycetota</taxon>
        <taxon>Actinomycetes</taxon>
        <taxon>Pseudonocardiales</taxon>
        <taxon>Pseudonocardiaceae</taxon>
        <taxon>Pseudonocardia</taxon>
    </lineage>
</organism>
<keyword evidence="1" id="KW-1133">Transmembrane helix</keyword>
<feature type="transmembrane region" description="Helical" evidence="1">
    <location>
        <begin position="92"/>
        <end position="112"/>
    </location>
</feature>
<evidence type="ECO:0000256" key="1">
    <source>
        <dbReference type="SAM" id="Phobius"/>
    </source>
</evidence>
<keyword evidence="3" id="KW-1185">Reference proteome</keyword>
<proteinExistence type="predicted"/>
<dbReference type="Proteomes" id="UP001428817">
    <property type="component" value="Unassembled WGS sequence"/>
</dbReference>
<feature type="transmembrane region" description="Helical" evidence="1">
    <location>
        <begin position="20"/>
        <end position="44"/>
    </location>
</feature>
<protein>
    <submittedName>
        <fullName evidence="2">Uncharacterized protein</fullName>
    </submittedName>
</protein>
<sequence length="157" mass="16702">MSHSGGPSGLLAMSISGQRAVTAVLGLSAAFVGLWAQFAPMSFYESFPLPGRHWVSGIGAYNEHLIRDVGGLYLALLTISAWAVLRPRRETFRLAGAAWFVFSLPHLVFHLFHLQGLPAIDQVGNVVALGGTLVLAFLLLLVDHSATRAGSSAPPKV</sequence>
<dbReference type="EMBL" id="BAABJP010000030">
    <property type="protein sequence ID" value="GAA5165303.1"/>
    <property type="molecule type" value="Genomic_DNA"/>
</dbReference>
<feature type="transmembrane region" description="Helical" evidence="1">
    <location>
        <begin position="64"/>
        <end position="85"/>
    </location>
</feature>
<feature type="transmembrane region" description="Helical" evidence="1">
    <location>
        <begin position="124"/>
        <end position="142"/>
    </location>
</feature>
<comment type="caution">
    <text evidence="2">The sequence shown here is derived from an EMBL/GenBank/DDBJ whole genome shotgun (WGS) entry which is preliminary data.</text>
</comment>
<gene>
    <name evidence="2" type="ORF">GCM10023321_55180</name>
</gene>
<keyword evidence="1" id="KW-0812">Transmembrane</keyword>
<reference evidence="3" key="1">
    <citation type="journal article" date="2019" name="Int. J. Syst. Evol. Microbiol.">
        <title>The Global Catalogue of Microorganisms (GCM) 10K type strain sequencing project: providing services to taxonomists for standard genome sequencing and annotation.</title>
        <authorList>
            <consortium name="The Broad Institute Genomics Platform"/>
            <consortium name="The Broad Institute Genome Sequencing Center for Infectious Disease"/>
            <person name="Wu L."/>
            <person name="Ma J."/>
        </authorList>
    </citation>
    <scope>NUCLEOTIDE SEQUENCE [LARGE SCALE GENOMIC DNA]</scope>
    <source>
        <strain evidence="3">JCM 18303</strain>
    </source>
</reference>
<accession>A0ABP9QQE4</accession>
<name>A0ABP9QQE4_9PSEU</name>